<dbReference type="GeneID" id="27662282"/>
<dbReference type="PANTHER" id="PTHR42718:SF1">
    <property type="entry name" value="LOW AFFINITY AMMONIUM TRANSPORTER"/>
    <property type="match status" value="1"/>
</dbReference>
<dbReference type="InterPro" id="IPR036259">
    <property type="entry name" value="MFS_trans_sf"/>
</dbReference>
<evidence type="ECO:0000313" key="8">
    <source>
        <dbReference type="EMBL" id="KJR79805.1"/>
    </source>
</evidence>
<dbReference type="Pfam" id="PF07690">
    <property type="entry name" value="MFS_1"/>
    <property type="match status" value="1"/>
</dbReference>
<comment type="caution">
    <text evidence="8">The sequence shown here is derived from an EMBL/GenBank/DDBJ whole genome shotgun (WGS) entry which is preliminary data.</text>
</comment>
<dbReference type="InterPro" id="IPR020846">
    <property type="entry name" value="MFS_dom"/>
</dbReference>
<feature type="transmembrane region" description="Helical" evidence="6">
    <location>
        <begin position="490"/>
        <end position="512"/>
    </location>
</feature>
<dbReference type="EMBL" id="AXCR01000014">
    <property type="protein sequence ID" value="KJR79805.1"/>
    <property type="molecule type" value="Genomic_DNA"/>
</dbReference>
<dbReference type="PROSITE" id="PS50850">
    <property type="entry name" value="MFS"/>
    <property type="match status" value="1"/>
</dbReference>
<evidence type="ECO:0000256" key="5">
    <source>
        <dbReference type="SAM" id="MobiDB-lite"/>
    </source>
</evidence>
<protein>
    <recommendedName>
        <fullName evidence="7">Major facilitator superfamily (MFS) profile domain-containing protein</fullName>
    </recommendedName>
</protein>
<dbReference type="VEuPathDB" id="FungiDB:SPSK_00022"/>
<dbReference type="KEGG" id="ssck:SPSK_00022"/>
<dbReference type="CDD" id="cd17476">
    <property type="entry name" value="MFS_Amf1_MDR_like"/>
    <property type="match status" value="1"/>
</dbReference>
<keyword evidence="2 6" id="KW-0812">Transmembrane</keyword>
<feature type="compositionally biased region" description="Polar residues" evidence="5">
    <location>
        <begin position="33"/>
        <end position="54"/>
    </location>
</feature>
<organism evidence="8 9">
    <name type="scientific">Sporothrix schenckii 1099-18</name>
    <dbReference type="NCBI Taxonomy" id="1397361"/>
    <lineage>
        <taxon>Eukaryota</taxon>
        <taxon>Fungi</taxon>
        <taxon>Dikarya</taxon>
        <taxon>Ascomycota</taxon>
        <taxon>Pezizomycotina</taxon>
        <taxon>Sordariomycetes</taxon>
        <taxon>Sordariomycetidae</taxon>
        <taxon>Ophiostomatales</taxon>
        <taxon>Ophiostomataceae</taxon>
        <taxon>Sporothrix</taxon>
    </lineage>
</organism>
<accession>A0A0F2LTF2</accession>
<evidence type="ECO:0000256" key="2">
    <source>
        <dbReference type="ARBA" id="ARBA00022692"/>
    </source>
</evidence>
<name>A0A0F2LTF2_SPOSC</name>
<feature type="transmembrane region" description="Helical" evidence="6">
    <location>
        <begin position="451"/>
        <end position="478"/>
    </location>
</feature>
<feature type="region of interest" description="Disordered" evidence="5">
    <location>
        <begin position="1"/>
        <end position="54"/>
    </location>
</feature>
<feature type="transmembrane region" description="Helical" evidence="6">
    <location>
        <begin position="324"/>
        <end position="342"/>
    </location>
</feature>
<evidence type="ECO:0000313" key="9">
    <source>
        <dbReference type="Proteomes" id="UP000033710"/>
    </source>
</evidence>
<dbReference type="GO" id="GO:0022857">
    <property type="term" value="F:transmembrane transporter activity"/>
    <property type="evidence" value="ECO:0007669"/>
    <property type="project" value="InterPro"/>
</dbReference>
<proteinExistence type="predicted"/>
<dbReference type="PANTHER" id="PTHR42718">
    <property type="entry name" value="MAJOR FACILITATOR SUPERFAMILY MULTIDRUG TRANSPORTER MFSC"/>
    <property type="match status" value="1"/>
</dbReference>
<dbReference type="GO" id="GO:0016020">
    <property type="term" value="C:membrane"/>
    <property type="evidence" value="ECO:0007669"/>
    <property type="project" value="UniProtKB-SubCell"/>
</dbReference>
<evidence type="ECO:0000259" key="7">
    <source>
        <dbReference type="PROSITE" id="PS50850"/>
    </source>
</evidence>
<dbReference type="OrthoDB" id="2428527at2759"/>
<feature type="transmembrane region" description="Helical" evidence="6">
    <location>
        <begin position="181"/>
        <end position="207"/>
    </location>
</feature>
<feature type="transmembrane region" description="Helical" evidence="6">
    <location>
        <begin position="532"/>
        <end position="554"/>
    </location>
</feature>
<dbReference type="InterPro" id="IPR011701">
    <property type="entry name" value="MFS"/>
</dbReference>
<comment type="subcellular location">
    <subcellularLocation>
        <location evidence="1">Membrane</location>
        <topology evidence="1">Multi-pass membrane protein</topology>
    </subcellularLocation>
</comment>
<feature type="transmembrane region" description="Helical" evidence="6">
    <location>
        <begin position="362"/>
        <end position="384"/>
    </location>
</feature>
<reference evidence="8 9" key="1">
    <citation type="journal article" date="2014" name="BMC Genomics">
        <title>Comparative genomics of the major fungal agents of human and animal Sporotrichosis: Sporothrix schenckii and Sporothrix brasiliensis.</title>
        <authorList>
            <person name="Teixeira M.M."/>
            <person name="de Almeida L.G."/>
            <person name="Kubitschek-Barreira P."/>
            <person name="Alves F.L."/>
            <person name="Kioshima E.S."/>
            <person name="Abadio A.K."/>
            <person name="Fernandes L."/>
            <person name="Derengowski L.S."/>
            <person name="Ferreira K.S."/>
            <person name="Souza R.C."/>
            <person name="Ruiz J.C."/>
            <person name="de Andrade N.C."/>
            <person name="Paes H.C."/>
            <person name="Nicola A.M."/>
            <person name="Albuquerque P."/>
            <person name="Gerber A.L."/>
            <person name="Martins V.P."/>
            <person name="Peconick L.D."/>
            <person name="Neto A.V."/>
            <person name="Chaucanez C.B."/>
            <person name="Silva P.A."/>
            <person name="Cunha O.L."/>
            <person name="de Oliveira F.F."/>
            <person name="dos Santos T.C."/>
            <person name="Barros A.L."/>
            <person name="Soares M.A."/>
            <person name="de Oliveira L.M."/>
            <person name="Marini M.M."/>
            <person name="Villalobos-Duno H."/>
            <person name="Cunha M.M."/>
            <person name="de Hoog S."/>
            <person name="da Silveira J.F."/>
            <person name="Henrissat B."/>
            <person name="Nino-Vega G.A."/>
            <person name="Cisalpino P.S."/>
            <person name="Mora-Montes H.M."/>
            <person name="Almeida S.R."/>
            <person name="Stajich J.E."/>
            <person name="Lopes-Bezerra L.M."/>
            <person name="Vasconcelos A.T."/>
            <person name="Felipe M.S."/>
        </authorList>
    </citation>
    <scope>NUCLEOTIDE SEQUENCE [LARGE SCALE GENOMIC DNA]</scope>
    <source>
        <strain evidence="8 9">1099-18</strain>
    </source>
</reference>
<feature type="transmembrane region" description="Helical" evidence="6">
    <location>
        <begin position="249"/>
        <end position="269"/>
    </location>
</feature>
<evidence type="ECO:0000256" key="3">
    <source>
        <dbReference type="ARBA" id="ARBA00022989"/>
    </source>
</evidence>
<reference evidence="8 9" key="2">
    <citation type="journal article" date="2015" name="Eukaryot. Cell">
        <title>Asexual propagation of a virulent clone complex in a human and feline outbreak of sporotrichosis.</title>
        <authorList>
            <person name="Teixeira Mde M."/>
            <person name="Rodrigues A.M."/>
            <person name="Tsui C.K."/>
            <person name="de Almeida L.G."/>
            <person name="Van Diepeningen A.D."/>
            <person name="van den Ende B.G."/>
            <person name="Fernandes G.F."/>
            <person name="Kano R."/>
            <person name="Hamelin R.C."/>
            <person name="Lopes-Bezerra L.M."/>
            <person name="Vasconcelos A.T."/>
            <person name="de Hoog S."/>
            <person name="de Camargo Z.P."/>
            <person name="Felipe M.S."/>
        </authorList>
    </citation>
    <scope>NUCLEOTIDE SEQUENCE [LARGE SCALE GENOMIC DNA]</scope>
    <source>
        <strain evidence="8 9">1099-18</strain>
    </source>
</reference>
<feature type="transmembrane region" description="Helical" evidence="6">
    <location>
        <begin position="154"/>
        <end position="175"/>
    </location>
</feature>
<feature type="transmembrane region" description="Helical" evidence="6">
    <location>
        <begin position="123"/>
        <end position="142"/>
    </location>
</feature>
<feature type="transmembrane region" description="Helical" evidence="6">
    <location>
        <begin position="428"/>
        <end position="445"/>
    </location>
</feature>
<feature type="transmembrane region" description="Helical" evidence="6">
    <location>
        <begin position="83"/>
        <end position="111"/>
    </location>
</feature>
<evidence type="ECO:0000256" key="1">
    <source>
        <dbReference type="ARBA" id="ARBA00004141"/>
    </source>
</evidence>
<evidence type="ECO:0000256" key="6">
    <source>
        <dbReference type="SAM" id="Phobius"/>
    </source>
</evidence>
<evidence type="ECO:0000256" key="4">
    <source>
        <dbReference type="ARBA" id="ARBA00023136"/>
    </source>
</evidence>
<feature type="transmembrane region" description="Helical" evidence="6">
    <location>
        <begin position="289"/>
        <end position="312"/>
    </location>
</feature>
<dbReference type="Gene3D" id="1.20.1250.20">
    <property type="entry name" value="MFS general substrate transporter like domains"/>
    <property type="match status" value="2"/>
</dbReference>
<feature type="domain" description="Major facilitator superfamily (MFS) profile" evidence="7">
    <location>
        <begin position="83"/>
        <end position="560"/>
    </location>
</feature>
<gene>
    <name evidence="8" type="ORF">SPSK_00022</name>
</gene>
<feature type="compositionally biased region" description="Low complexity" evidence="5">
    <location>
        <begin position="1"/>
        <end position="14"/>
    </location>
</feature>
<feature type="transmembrane region" description="Helical" evidence="6">
    <location>
        <begin position="219"/>
        <end position="243"/>
    </location>
</feature>
<feature type="transmembrane region" description="Helical" evidence="6">
    <location>
        <begin position="396"/>
        <end position="416"/>
    </location>
</feature>
<dbReference type="Proteomes" id="UP000033710">
    <property type="component" value="Unassembled WGS sequence"/>
</dbReference>
<dbReference type="SUPFAM" id="SSF103473">
    <property type="entry name" value="MFS general substrate transporter"/>
    <property type="match status" value="1"/>
</dbReference>
<keyword evidence="3 6" id="KW-1133">Transmembrane helix</keyword>
<dbReference type="AlphaFoldDB" id="A0A0F2LTF2"/>
<dbReference type="RefSeq" id="XP_016582481.1">
    <property type="nucleotide sequence ID" value="XM_016727005.1"/>
</dbReference>
<sequence length="580" mass="61768">MDTSSMTMDNDSSTPPSEDVKTAFSTLPAGDKTASTVSPPHSNASSRHAELQSQVNDVEATATMPSNDPGKFPADAFSVPRQILFVGTICTAMFTNQCGMGNTIAIVSVIGETFGISSKDSGHLSWLVAGYSLTIGTFILVGGRLGDEIGHKRLFVAGMFWYALWSLVAGLSVYAANDSGYILFVCSRVFQGMGPALTLPNGLAILGRSYSPGPHKNMAFAWFGASAPFGAVAGFVFGGLFASVSWWPWTYWSQSIALVCVAGFAAWAIPHVSQDEAGRERKPWTVRKLVATFDVFGMVTGVAALVLVNFAWNQAVVVGWQQAYVYVCLILGFLSGAAFFYIELSSWNSAPILPLSAFNTDIAFVFACTATGWGSFGVWLFYVIQVAIDIGGTTPLQIAAWIIPIIPVGLTSALAVGKLLGRVHASNIMLVGQTVYVIGTALGAARPPHSIYWTYFFFSVFAMTIGLDTSFPSATVIFSDAVPREYQGMGASIIVTVINYSISLCLGFAGTIESNINNGGLTDIDKLHGYRGALWFAVGLSSLGFALSVIYTVIQPGKTRRLVTNPDLTLGTSSHTNGNK</sequence>
<keyword evidence="4 6" id="KW-0472">Membrane</keyword>